<dbReference type="AlphaFoldDB" id="A0A450WHZ5"/>
<protein>
    <submittedName>
        <fullName evidence="1">Uncharacterized protein</fullName>
    </submittedName>
</protein>
<name>A0A450WHZ5_9GAMM</name>
<sequence length="49" mass="5577">MELHPQVIGKGSRDVFVALPLEEYEILTEMMEDYEDKSLPIPNDTVGRA</sequence>
<gene>
    <name evidence="1" type="ORF">BECKLPF1236B_GA0070989_109913</name>
</gene>
<organism evidence="1">
    <name type="scientific">Candidatus Kentrum sp. LPFa</name>
    <dbReference type="NCBI Taxonomy" id="2126335"/>
    <lineage>
        <taxon>Bacteria</taxon>
        <taxon>Pseudomonadati</taxon>
        <taxon>Pseudomonadota</taxon>
        <taxon>Gammaproteobacteria</taxon>
        <taxon>Candidatus Kentrum</taxon>
    </lineage>
</organism>
<accession>A0A450WHZ5</accession>
<proteinExistence type="predicted"/>
<reference evidence="1" key="1">
    <citation type="submission" date="2019-02" db="EMBL/GenBank/DDBJ databases">
        <authorList>
            <person name="Gruber-Vodicka R. H."/>
            <person name="Seah K. B. B."/>
        </authorList>
    </citation>
    <scope>NUCLEOTIDE SEQUENCE</scope>
    <source>
        <strain evidence="1">BECK_S313</strain>
    </source>
</reference>
<evidence type="ECO:0000313" key="1">
    <source>
        <dbReference type="EMBL" id="VFK16657.1"/>
    </source>
</evidence>
<dbReference type="EMBL" id="CAADFK010000099">
    <property type="protein sequence ID" value="VFK16657.1"/>
    <property type="molecule type" value="Genomic_DNA"/>
</dbReference>